<feature type="transmembrane region" description="Helical" evidence="2">
    <location>
        <begin position="61"/>
        <end position="82"/>
    </location>
</feature>
<feature type="transmembrane region" description="Helical" evidence="2">
    <location>
        <begin position="340"/>
        <end position="357"/>
    </location>
</feature>
<feature type="transmembrane region" description="Helical" evidence="2">
    <location>
        <begin position="179"/>
        <end position="196"/>
    </location>
</feature>
<feature type="transmembrane region" description="Helical" evidence="2">
    <location>
        <begin position="248"/>
        <end position="268"/>
    </location>
</feature>
<dbReference type="InterPro" id="IPR050879">
    <property type="entry name" value="Acyltransferase_3"/>
</dbReference>
<dbReference type="PANTHER" id="PTHR23028">
    <property type="entry name" value="ACETYLTRANSFERASE"/>
    <property type="match status" value="1"/>
</dbReference>
<feature type="transmembrane region" description="Helical" evidence="2">
    <location>
        <begin position="274"/>
        <end position="291"/>
    </location>
</feature>
<keyword evidence="4" id="KW-0012">Acyltransferase</keyword>
<protein>
    <submittedName>
        <fullName evidence="4">Acyltransferase</fullName>
    </submittedName>
</protein>
<evidence type="ECO:0000313" key="4">
    <source>
        <dbReference type="EMBL" id="WXA92621.1"/>
    </source>
</evidence>
<gene>
    <name evidence="4" type="ORF">LZC95_40015</name>
</gene>
<keyword evidence="2" id="KW-1133">Transmembrane helix</keyword>
<evidence type="ECO:0000256" key="2">
    <source>
        <dbReference type="SAM" id="Phobius"/>
    </source>
</evidence>
<dbReference type="InterPro" id="IPR002656">
    <property type="entry name" value="Acyl_transf_3_dom"/>
</dbReference>
<sequence length="398" mass="44193">MNQSTGLPALGIAQSLAAPRTDTVREFGFDVLRSLACLAVIAFHAPGVIRVPAFVGAMASHGWIGVDLFFVLSGYLIGRQVFGRPVGSNRISEIRSFWIRRWTRTLPLYFVVLAFYAVIKPRLLHMPFVGGHAGYAFFLQNYISIDDFGQSWSLCVEEHFYLLFPLFALGLRGAERWPVWVWLTPALGSLAFRLVFKAMHPEHMVYMDFLMGVHFPTHADLDGISIGIFLACLSRRWMGWHALPRMPLLLLGILSCAMTLAYMPVTMIEDVRSMFYPTLLGISFGACLIGVQGVTFPAPLAKVFFWLATYSYGAYLWHGVAGRVCDHVLNPAMPWFVNGALYTAMTIGCAAATYHAIEVPGLRLRAYFLPATRDGHPQKAQQPAGEGEGPGDLAQREP</sequence>
<keyword evidence="2" id="KW-0472">Membrane</keyword>
<feature type="transmembrane region" description="Helical" evidence="2">
    <location>
        <begin position="102"/>
        <end position="119"/>
    </location>
</feature>
<proteinExistence type="predicted"/>
<feature type="region of interest" description="Disordered" evidence="1">
    <location>
        <begin position="374"/>
        <end position="398"/>
    </location>
</feature>
<feature type="transmembrane region" description="Helical" evidence="2">
    <location>
        <begin position="303"/>
        <end position="320"/>
    </location>
</feature>
<organism evidence="4 5">
    <name type="scientific">Pendulispora brunnea</name>
    <dbReference type="NCBI Taxonomy" id="2905690"/>
    <lineage>
        <taxon>Bacteria</taxon>
        <taxon>Pseudomonadati</taxon>
        <taxon>Myxococcota</taxon>
        <taxon>Myxococcia</taxon>
        <taxon>Myxococcales</taxon>
        <taxon>Sorangiineae</taxon>
        <taxon>Pendulisporaceae</taxon>
        <taxon>Pendulispora</taxon>
    </lineage>
</organism>
<feature type="domain" description="Acyltransferase 3" evidence="3">
    <location>
        <begin position="28"/>
        <end position="354"/>
    </location>
</feature>
<evidence type="ECO:0000256" key="1">
    <source>
        <dbReference type="SAM" id="MobiDB-lite"/>
    </source>
</evidence>
<accession>A0ABZ2K1K8</accession>
<reference evidence="4 5" key="1">
    <citation type="submission" date="2021-12" db="EMBL/GenBank/DDBJ databases">
        <title>Discovery of the Pendulisporaceae a myxobacterial family with distinct sporulation behavior and unique specialized metabolism.</title>
        <authorList>
            <person name="Garcia R."/>
            <person name="Popoff A."/>
            <person name="Bader C.D."/>
            <person name="Loehr J."/>
            <person name="Walesch S."/>
            <person name="Walt C."/>
            <person name="Boldt J."/>
            <person name="Bunk B."/>
            <person name="Haeckl F.J.F.P.J."/>
            <person name="Gunesch A.P."/>
            <person name="Birkelbach J."/>
            <person name="Nuebel U."/>
            <person name="Pietschmann T."/>
            <person name="Bach T."/>
            <person name="Mueller R."/>
        </authorList>
    </citation>
    <scope>NUCLEOTIDE SEQUENCE [LARGE SCALE GENOMIC DNA]</scope>
    <source>
        <strain evidence="4 5">MSr12523</strain>
    </source>
</reference>
<dbReference type="EMBL" id="CP089982">
    <property type="protein sequence ID" value="WXA92621.1"/>
    <property type="molecule type" value="Genomic_DNA"/>
</dbReference>
<dbReference type="Proteomes" id="UP001379533">
    <property type="component" value="Chromosome"/>
</dbReference>
<dbReference type="RefSeq" id="WP_394843225.1">
    <property type="nucleotide sequence ID" value="NZ_CP089982.1"/>
</dbReference>
<dbReference type="GO" id="GO:0016746">
    <property type="term" value="F:acyltransferase activity"/>
    <property type="evidence" value="ECO:0007669"/>
    <property type="project" value="UniProtKB-KW"/>
</dbReference>
<dbReference type="PANTHER" id="PTHR23028:SF53">
    <property type="entry name" value="ACYL_TRANSF_3 DOMAIN-CONTAINING PROTEIN"/>
    <property type="match status" value="1"/>
</dbReference>
<keyword evidence="4" id="KW-0808">Transferase</keyword>
<keyword evidence="2" id="KW-0812">Transmembrane</keyword>
<dbReference type="Pfam" id="PF01757">
    <property type="entry name" value="Acyl_transf_3"/>
    <property type="match status" value="1"/>
</dbReference>
<evidence type="ECO:0000259" key="3">
    <source>
        <dbReference type="Pfam" id="PF01757"/>
    </source>
</evidence>
<evidence type="ECO:0000313" key="5">
    <source>
        <dbReference type="Proteomes" id="UP001379533"/>
    </source>
</evidence>
<feature type="transmembrane region" description="Helical" evidence="2">
    <location>
        <begin position="35"/>
        <end position="55"/>
    </location>
</feature>
<name>A0ABZ2K1K8_9BACT</name>
<keyword evidence="5" id="KW-1185">Reference proteome</keyword>